<keyword evidence="9" id="KW-0597">Phosphoprotein</keyword>
<feature type="region of interest" description="Disordered" evidence="19">
    <location>
        <begin position="435"/>
        <end position="461"/>
    </location>
</feature>
<evidence type="ECO:0000256" key="18">
    <source>
        <dbReference type="ARBA" id="ARBA00082638"/>
    </source>
</evidence>
<dbReference type="FunFam" id="1.10.950.10:FF:000002">
    <property type="entry name" value="Dematin isoform X2"/>
    <property type="match status" value="1"/>
</dbReference>
<evidence type="ECO:0000256" key="5">
    <source>
        <dbReference type="ARBA" id="ARBA00004556"/>
    </source>
</evidence>
<dbReference type="GO" id="GO:0065003">
    <property type="term" value="P:protein-containing complex assembly"/>
    <property type="evidence" value="ECO:0007669"/>
    <property type="project" value="UniProtKB-ARBA"/>
</dbReference>
<dbReference type="Pfam" id="PF16182">
    <property type="entry name" value="AbLIM_anchor"/>
    <property type="match status" value="1"/>
</dbReference>
<evidence type="ECO:0000256" key="14">
    <source>
        <dbReference type="ARBA" id="ARBA00023212"/>
    </source>
</evidence>
<evidence type="ECO:0000256" key="2">
    <source>
        <dbReference type="ARBA" id="ARBA00004245"/>
    </source>
</evidence>
<keyword evidence="12" id="KW-1015">Disulfide bond</keyword>
<dbReference type="SMART" id="SM00153">
    <property type="entry name" value="VHP"/>
    <property type="match status" value="1"/>
</dbReference>
<feature type="compositionally biased region" description="Low complexity" evidence="19">
    <location>
        <begin position="408"/>
        <end position="423"/>
    </location>
</feature>
<comment type="subcellular location">
    <subcellularLocation>
        <location evidence="1">Cell membrane</location>
    </subcellularLocation>
    <subcellularLocation>
        <location evidence="3">Cell projection</location>
    </subcellularLocation>
    <subcellularLocation>
        <location evidence="2">Cytoplasm</location>
        <location evidence="2">Cytoskeleton</location>
    </subcellularLocation>
    <subcellularLocation>
        <location evidence="4">Cytoplasm</location>
        <location evidence="4">Cytosol</location>
    </subcellularLocation>
    <subcellularLocation>
        <location evidence="5">Cytoplasm</location>
        <location evidence="5">Perinuclear region</location>
    </subcellularLocation>
</comment>
<dbReference type="GO" id="GO:0008360">
    <property type="term" value="P:regulation of cell shape"/>
    <property type="evidence" value="ECO:0007669"/>
    <property type="project" value="UniProtKB-ARBA"/>
</dbReference>
<feature type="region of interest" description="Disordered" evidence="19">
    <location>
        <begin position="214"/>
        <end position="275"/>
    </location>
</feature>
<dbReference type="GO" id="GO:0005829">
    <property type="term" value="C:cytosol"/>
    <property type="evidence" value="ECO:0007669"/>
    <property type="project" value="UniProtKB-SubCell"/>
</dbReference>
<dbReference type="GO" id="GO:0042995">
    <property type="term" value="C:cell projection"/>
    <property type="evidence" value="ECO:0007669"/>
    <property type="project" value="UniProtKB-SubCell"/>
</dbReference>
<dbReference type="InterPro" id="IPR036886">
    <property type="entry name" value="Villin_headpiece_dom_sf"/>
</dbReference>
<protein>
    <recommendedName>
        <fullName evidence="16">Dematin</fullName>
    </recommendedName>
    <alternativeName>
        <fullName evidence="18">Dematin actin-binding protein</fullName>
    </alternativeName>
    <alternativeName>
        <fullName evidence="17">Erythrocyte membrane protein band 4.9</fullName>
    </alternativeName>
</protein>
<dbReference type="AlphaFoldDB" id="A0A8K1G4Z7"/>
<feature type="region of interest" description="Disordered" evidence="19">
    <location>
        <begin position="122"/>
        <end position="165"/>
    </location>
</feature>
<keyword evidence="8" id="KW-0963">Cytoplasm</keyword>
<evidence type="ECO:0000259" key="20">
    <source>
        <dbReference type="PROSITE" id="PS51089"/>
    </source>
</evidence>
<dbReference type="Gene3D" id="2.60.120.340">
    <property type="entry name" value="Nucleoplasmin core domain"/>
    <property type="match status" value="1"/>
</dbReference>
<sequence length="532" mass="60224">MSLSDSPSSPCARPVSILWGCELSGDKRSYTFRVSRDGRDEQQQLVLYTICLAPAARDEFHTVEVTSGDSDNRVWLPIATLKPSLLPMVVLNGLEVTPPVTFRLRAGSGPVHVSGQHVSVMDLSSESEEWDLDSEESEESEEEETPERPRRGSRARHNGPAKAKMDNEVLGYKDLAAIPKDKAILDIERPDLMIYEPHFTYSLMEHVELPRSRERSLSPKSMSPPPSPEVIREWLESRPPSGPAAPAPRQGPAPTRSSVQHFHRPETDTTELNIYKKPPIYRQKDHHSSAHHGKHLIEDLIIESSKFPAAQPPDPNQPAKIETDYWPCPPSLAVVETEWRRRMASKRGEEEDEDLTEEMKNLRELQRQELSKVTSNLGKMILKEEMEKSLPIRRKTRSLPDRTPFHTSLHTSSSKSSSLPASGRSTLIRLQSAEFGSAGSEKGSPALQNGQRGRMDRGNSLPSMLEQKIYPYEMLMVTNRGRVKLPPGVDRTRLERHLSPEDFLKVFEMSPEEFSKLALWKRNELKKKAFLF</sequence>
<feature type="domain" description="HP" evidence="20">
    <location>
        <begin position="464"/>
        <end position="532"/>
    </location>
</feature>
<keyword evidence="22" id="KW-1185">Reference proteome</keyword>
<dbReference type="Pfam" id="PF03066">
    <property type="entry name" value="Nucleoplasmin"/>
    <property type="match status" value="1"/>
</dbReference>
<feature type="compositionally biased region" description="Acidic residues" evidence="19">
    <location>
        <begin position="125"/>
        <end position="145"/>
    </location>
</feature>
<keyword evidence="6" id="KW-0117">Actin capping</keyword>
<dbReference type="InterPro" id="IPR024057">
    <property type="entry name" value="Nucleoplasmin_core_dom"/>
</dbReference>
<name>A0A8K1G4Z7_9PASS</name>
<keyword evidence="11" id="KW-0472">Membrane</keyword>
<keyword evidence="10" id="KW-0677">Repeat</keyword>
<organism evidence="21 22">
    <name type="scientific">Zosterops borbonicus</name>
    <dbReference type="NCBI Taxonomy" id="364589"/>
    <lineage>
        <taxon>Eukaryota</taxon>
        <taxon>Metazoa</taxon>
        <taxon>Chordata</taxon>
        <taxon>Craniata</taxon>
        <taxon>Vertebrata</taxon>
        <taxon>Euteleostomi</taxon>
        <taxon>Archelosauria</taxon>
        <taxon>Archosauria</taxon>
        <taxon>Dinosauria</taxon>
        <taxon>Saurischia</taxon>
        <taxon>Theropoda</taxon>
        <taxon>Coelurosauria</taxon>
        <taxon>Aves</taxon>
        <taxon>Neognathae</taxon>
        <taxon>Neoaves</taxon>
        <taxon>Telluraves</taxon>
        <taxon>Australaves</taxon>
        <taxon>Passeriformes</taxon>
        <taxon>Sylvioidea</taxon>
        <taxon>Zosteropidae</taxon>
        <taxon>Zosterops</taxon>
    </lineage>
</organism>
<evidence type="ECO:0000256" key="12">
    <source>
        <dbReference type="ARBA" id="ARBA00023157"/>
    </source>
</evidence>
<evidence type="ECO:0000256" key="7">
    <source>
        <dbReference type="ARBA" id="ARBA00022475"/>
    </source>
</evidence>
<dbReference type="GO" id="GO:0030032">
    <property type="term" value="P:lamellipodium assembly"/>
    <property type="evidence" value="ECO:0007669"/>
    <property type="project" value="TreeGrafter"/>
</dbReference>
<dbReference type="GO" id="GO:0051017">
    <property type="term" value="P:actin filament bundle assembly"/>
    <property type="evidence" value="ECO:0007669"/>
    <property type="project" value="TreeGrafter"/>
</dbReference>
<reference evidence="21" key="1">
    <citation type="submission" date="2019-04" db="EMBL/GenBank/DDBJ databases">
        <title>Genome assembly of Zosterops borbonicus 15179.</title>
        <authorList>
            <person name="Leroy T."/>
            <person name="Anselmetti Y."/>
            <person name="Tilak M.-K."/>
            <person name="Nabholz B."/>
        </authorList>
    </citation>
    <scope>NUCLEOTIDE SEQUENCE</scope>
    <source>
        <strain evidence="21">HGM_15179</strain>
        <tissue evidence="21">Muscle</tissue>
    </source>
</reference>
<evidence type="ECO:0000256" key="19">
    <source>
        <dbReference type="SAM" id="MobiDB-lite"/>
    </source>
</evidence>
<keyword evidence="7" id="KW-1003">Cell membrane</keyword>
<dbReference type="GO" id="GO:0051015">
    <property type="term" value="F:actin filament binding"/>
    <property type="evidence" value="ECO:0007669"/>
    <property type="project" value="TreeGrafter"/>
</dbReference>
<keyword evidence="13" id="KW-0009">Actin-binding</keyword>
<dbReference type="InterPro" id="IPR051618">
    <property type="entry name" value="Actin-binding_LIM"/>
</dbReference>
<keyword evidence="15" id="KW-0966">Cell projection</keyword>
<dbReference type="PANTHER" id="PTHR24213">
    <property type="entry name" value="ACTIN-BINDING LIM PROTEIN"/>
    <property type="match status" value="1"/>
</dbReference>
<evidence type="ECO:0000256" key="15">
    <source>
        <dbReference type="ARBA" id="ARBA00023273"/>
    </source>
</evidence>
<evidence type="ECO:0000256" key="17">
    <source>
        <dbReference type="ARBA" id="ARBA00079030"/>
    </source>
</evidence>
<evidence type="ECO:0000313" key="21">
    <source>
        <dbReference type="EMBL" id="TRZ11961.1"/>
    </source>
</evidence>
<accession>A0A8K1G4Z7</accession>
<dbReference type="PROSITE" id="PS51089">
    <property type="entry name" value="HP"/>
    <property type="match status" value="1"/>
</dbReference>
<proteinExistence type="predicted"/>
<dbReference type="InterPro" id="IPR036824">
    <property type="entry name" value="Nucleoplasmin_core_dom_sf"/>
</dbReference>
<evidence type="ECO:0000256" key="6">
    <source>
        <dbReference type="ARBA" id="ARBA00022467"/>
    </source>
</evidence>
<feature type="compositionally biased region" description="Pro residues" evidence="19">
    <location>
        <begin position="240"/>
        <end position="251"/>
    </location>
</feature>
<gene>
    <name evidence="21" type="ORF">HGM15179_015130</name>
</gene>
<evidence type="ECO:0000256" key="1">
    <source>
        <dbReference type="ARBA" id="ARBA00004236"/>
    </source>
</evidence>
<dbReference type="Gene3D" id="1.10.950.10">
    <property type="entry name" value="Villin headpiece domain"/>
    <property type="match status" value="1"/>
</dbReference>
<dbReference type="SUPFAM" id="SSF69203">
    <property type="entry name" value="Nucleoplasmin-like core domain"/>
    <property type="match status" value="1"/>
</dbReference>
<evidence type="ECO:0000313" key="22">
    <source>
        <dbReference type="Proteomes" id="UP000796761"/>
    </source>
</evidence>
<dbReference type="InterPro" id="IPR003128">
    <property type="entry name" value="Villin_headpiece"/>
</dbReference>
<evidence type="ECO:0000256" key="4">
    <source>
        <dbReference type="ARBA" id="ARBA00004514"/>
    </source>
</evidence>
<feature type="region of interest" description="Disordered" evidence="19">
    <location>
        <begin position="388"/>
        <end position="423"/>
    </location>
</feature>
<dbReference type="GO" id="GO:0048471">
    <property type="term" value="C:perinuclear region of cytoplasm"/>
    <property type="evidence" value="ECO:0007669"/>
    <property type="project" value="UniProtKB-SubCell"/>
</dbReference>
<dbReference type="OrthoDB" id="1746725at2759"/>
<dbReference type="EMBL" id="SWJQ01000638">
    <property type="protein sequence ID" value="TRZ11961.1"/>
    <property type="molecule type" value="Genomic_DNA"/>
</dbReference>
<dbReference type="InterPro" id="IPR032402">
    <property type="entry name" value="AbLIM_anchor"/>
</dbReference>
<dbReference type="GO" id="GO:0015629">
    <property type="term" value="C:actin cytoskeleton"/>
    <property type="evidence" value="ECO:0007669"/>
    <property type="project" value="TreeGrafter"/>
</dbReference>
<dbReference type="Pfam" id="PF02209">
    <property type="entry name" value="VHP"/>
    <property type="match status" value="1"/>
</dbReference>
<evidence type="ECO:0000256" key="13">
    <source>
        <dbReference type="ARBA" id="ARBA00023203"/>
    </source>
</evidence>
<evidence type="ECO:0000256" key="10">
    <source>
        <dbReference type="ARBA" id="ARBA00022737"/>
    </source>
</evidence>
<evidence type="ECO:0000256" key="8">
    <source>
        <dbReference type="ARBA" id="ARBA00022490"/>
    </source>
</evidence>
<dbReference type="Proteomes" id="UP000796761">
    <property type="component" value="Unassembled WGS sequence"/>
</dbReference>
<dbReference type="GO" id="GO:0051693">
    <property type="term" value="P:actin filament capping"/>
    <property type="evidence" value="ECO:0007669"/>
    <property type="project" value="UniProtKB-KW"/>
</dbReference>
<dbReference type="SUPFAM" id="SSF47050">
    <property type="entry name" value="VHP, Villin headpiece domain"/>
    <property type="match status" value="1"/>
</dbReference>
<comment type="caution">
    <text evidence="21">The sequence shown here is derived from an EMBL/GenBank/DDBJ whole genome shotgun (WGS) entry which is preliminary data.</text>
</comment>
<evidence type="ECO:0000256" key="3">
    <source>
        <dbReference type="ARBA" id="ARBA00004316"/>
    </source>
</evidence>
<evidence type="ECO:0000256" key="16">
    <source>
        <dbReference type="ARBA" id="ARBA00071343"/>
    </source>
</evidence>
<dbReference type="GO" id="GO:0005886">
    <property type="term" value="C:plasma membrane"/>
    <property type="evidence" value="ECO:0007669"/>
    <property type="project" value="UniProtKB-SubCell"/>
</dbReference>
<keyword evidence="14" id="KW-0206">Cytoskeleton</keyword>
<dbReference type="PANTHER" id="PTHR24213:SF17">
    <property type="entry name" value="DEMATIN"/>
    <property type="match status" value="1"/>
</dbReference>
<evidence type="ECO:0000256" key="11">
    <source>
        <dbReference type="ARBA" id="ARBA00023136"/>
    </source>
</evidence>
<evidence type="ECO:0000256" key="9">
    <source>
        <dbReference type="ARBA" id="ARBA00022553"/>
    </source>
</evidence>